<dbReference type="Proteomes" id="UP001164187">
    <property type="component" value="Chromosome"/>
</dbReference>
<dbReference type="InterPro" id="IPR029063">
    <property type="entry name" value="SAM-dependent_MTases_sf"/>
</dbReference>
<evidence type="ECO:0000256" key="12">
    <source>
        <dbReference type="ARBA" id="ARBA00047283"/>
    </source>
</evidence>
<evidence type="ECO:0000256" key="7">
    <source>
        <dbReference type="ARBA" id="ARBA00022679"/>
    </source>
</evidence>
<name>A0ABY7JLM4_9FIRM</name>
<gene>
    <name evidence="15" type="primary">rsmB</name>
    <name evidence="15" type="ORF">O0R46_06365</name>
</gene>
<evidence type="ECO:0000259" key="14">
    <source>
        <dbReference type="PROSITE" id="PS51686"/>
    </source>
</evidence>
<evidence type="ECO:0000256" key="2">
    <source>
        <dbReference type="ARBA" id="ARBA00004496"/>
    </source>
</evidence>
<accession>A0ABY7JLM4</accession>
<dbReference type="CDD" id="cd02440">
    <property type="entry name" value="AdoMet_MTases"/>
    <property type="match status" value="1"/>
</dbReference>
<protein>
    <recommendedName>
        <fullName evidence="3">16S rRNA (cytosine(967)-C(5))-methyltransferase</fullName>
        <ecNumber evidence="3">2.1.1.176</ecNumber>
    </recommendedName>
    <alternativeName>
        <fullName evidence="10">16S rRNA m5C967 methyltransferase</fullName>
    </alternativeName>
    <alternativeName>
        <fullName evidence="11">rRNA (cytosine-C(5)-)-methyltransferase RsmB</fullName>
    </alternativeName>
</protein>
<keyword evidence="6 13" id="KW-0489">Methyltransferase</keyword>
<keyword evidence="4" id="KW-0963">Cytoplasm</keyword>
<feature type="binding site" evidence="13">
    <location>
        <position position="289"/>
    </location>
    <ligand>
        <name>S-adenosyl-L-methionine</name>
        <dbReference type="ChEBI" id="CHEBI:59789"/>
    </ligand>
</feature>
<keyword evidence="5" id="KW-0698">rRNA processing</keyword>
<evidence type="ECO:0000256" key="3">
    <source>
        <dbReference type="ARBA" id="ARBA00012140"/>
    </source>
</evidence>
<dbReference type="Gene3D" id="3.40.50.150">
    <property type="entry name" value="Vaccinia Virus protein VP39"/>
    <property type="match status" value="1"/>
</dbReference>
<feature type="binding site" evidence="13">
    <location>
        <position position="334"/>
    </location>
    <ligand>
        <name>S-adenosyl-L-methionine</name>
        <dbReference type="ChEBI" id="CHEBI:59789"/>
    </ligand>
</feature>
<dbReference type="NCBIfam" id="TIGR00563">
    <property type="entry name" value="rsmB"/>
    <property type="match status" value="1"/>
</dbReference>
<dbReference type="RefSeq" id="WP_269310892.1">
    <property type="nucleotide sequence ID" value="NZ_CP114052.1"/>
</dbReference>
<evidence type="ECO:0000256" key="8">
    <source>
        <dbReference type="ARBA" id="ARBA00022691"/>
    </source>
</evidence>
<dbReference type="GO" id="GO:0008168">
    <property type="term" value="F:methyltransferase activity"/>
    <property type="evidence" value="ECO:0007669"/>
    <property type="project" value="UniProtKB-KW"/>
</dbReference>
<keyword evidence="9 13" id="KW-0694">RNA-binding</keyword>
<dbReference type="Pfam" id="PF01029">
    <property type="entry name" value="NusB"/>
    <property type="match status" value="1"/>
</dbReference>
<dbReference type="SUPFAM" id="SSF48013">
    <property type="entry name" value="NusB-like"/>
    <property type="match status" value="1"/>
</dbReference>
<evidence type="ECO:0000313" key="15">
    <source>
        <dbReference type="EMBL" id="WAW14232.1"/>
    </source>
</evidence>
<dbReference type="PROSITE" id="PS51686">
    <property type="entry name" value="SAM_MT_RSMB_NOP"/>
    <property type="match status" value="1"/>
</dbReference>
<comment type="similarity">
    <text evidence="13">Belongs to the class I-like SAM-binding methyltransferase superfamily. RsmB/NOP family.</text>
</comment>
<reference evidence="15" key="1">
    <citation type="submission" date="2022-12" db="EMBL/GenBank/DDBJ databases">
        <title>Peptostreptococcus.</title>
        <authorList>
            <person name="Lee S.H."/>
        </authorList>
    </citation>
    <scope>NUCLEOTIDE SEQUENCE</scope>
    <source>
        <strain evidence="15">CBA3647</strain>
    </source>
</reference>
<dbReference type="InterPro" id="IPR001678">
    <property type="entry name" value="MeTrfase_RsmB-F_NOP2_dom"/>
</dbReference>
<dbReference type="InterPro" id="IPR006027">
    <property type="entry name" value="NusB_RsmB_TIM44"/>
</dbReference>
<organism evidence="15 16">
    <name type="scientific">Peptostreptococcus equinus</name>
    <dbReference type="NCBI Taxonomy" id="3003601"/>
    <lineage>
        <taxon>Bacteria</taxon>
        <taxon>Bacillati</taxon>
        <taxon>Bacillota</taxon>
        <taxon>Clostridia</taxon>
        <taxon>Peptostreptococcales</taxon>
        <taxon>Peptostreptococcaceae</taxon>
        <taxon>Peptostreptococcus</taxon>
    </lineage>
</organism>
<dbReference type="Pfam" id="PF22458">
    <property type="entry name" value="RsmF-B_ferredox"/>
    <property type="match status" value="1"/>
</dbReference>
<dbReference type="SUPFAM" id="SSF53335">
    <property type="entry name" value="S-adenosyl-L-methionine-dependent methyltransferases"/>
    <property type="match status" value="1"/>
</dbReference>
<dbReference type="NCBIfam" id="NF011494">
    <property type="entry name" value="PRK14902.1"/>
    <property type="match status" value="1"/>
</dbReference>
<evidence type="ECO:0000256" key="11">
    <source>
        <dbReference type="ARBA" id="ARBA00031088"/>
    </source>
</evidence>
<keyword evidence="8 13" id="KW-0949">S-adenosyl-L-methionine</keyword>
<evidence type="ECO:0000256" key="5">
    <source>
        <dbReference type="ARBA" id="ARBA00022552"/>
    </source>
</evidence>
<evidence type="ECO:0000256" key="10">
    <source>
        <dbReference type="ARBA" id="ARBA00030399"/>
    </source>
</evidence>
<dbReference type="InterPro" id="IPR023267">
    <property type="entry name" value="RCMT"/>
</dbReference>
<dbReference type="InterPro" id="IPR054728">
    <property type="entry name" value="RsmB-like_ferredoxin"/>
</dbReference>
<evidence type="ECO:0000313" key="16">
    <source>
        <dbReference type="Proteomes" id="UP001164187"/>
    </source>
</evidence>
<dbReference type="EC" id="2.1.1.176" evidence="3"/>
<dbReference type="PRINTS" id="PR02008">
    <property type="entry name" value="RCMTFAMILY"/>
</dbReference>
<feature type="active site" description="Nucleophile" evidence="13">
    <location>
        <position position="386"/>
    </location>
</feature>
<feature type="binding site" evidence="13">
    <location>
        <begin position="265"/>
        <end position="271"/>
    </location>
    <ligand>
        <name>S-adenosyl-L-methionine</name>
        <dbReference type="ChEBI" id="CHEBI:59789"/>
    </ligand>
</feature>
<dbReference type="InterPro" id="IPR035926">
    <property type="entry name" value="NusB-like_sf"/>
</dbReference>
<dbReference type="Pfam" id="PF01189">
    <property type="entry name" value="Methyltr_RsmB-F"/>
    <property type="match status" value="1"/>
</dbReference>
<comment type="catalytic activity">
    <reaction evidence="12">
        <text>cytidine(967) in 16S rRNA + S-adenosyl-L-methionine = 5-methylcytidine(967) in 16S rRNA + S-adenosyl-L-homocysteine + H(+)</text>
        <dbReference type="Rhea" id="RHEA:42748"/>
        <dbReference type="Rhea" id="RHEA-COMP:10219"/>
        <dbReference type="Rhea" id="RHEA-COMP:10220"/>
        <dbReference type="ChEBI" id="CHEBI:15378"/>
        <dbReference type="ChEBI" id="CHEBI:57856"/>
        <dbReference type="ChEBI" id="CHEBI:59789"/>
        <dbReference type="ChEBI" id="CHEBI:74483"/>
        <dbReference type="ChEBI" id="CHEBI:82748"/>
        <dbReference type="EC" id="2.1.1.176"/>
    </reaction>
</comment>
<evidence type="ECO:0000256" key="6">
    <source>
        <dbReference type="ARBA" id="ARBA00022603"/>
    </source>
</evidence>
<feature type="domain" description="SAM-dependent MTase RsmB/NOP-type" evidence="14">
    <location>
        <begin position="167"/>
        <end position="446"/>
    </location>
</feature>
<comment type="function">
    <text evidence="1">Specifically methylates the cytosine at position 967 (m5C967) of 16S rRNA.</text>
</comment>
<keyword evidence="7 13" id="KW-0808">Transferase</keyword>
<keyword evidence="16" id="KW-1185">Reference proteome</keyword>
<dbReference type="Gene3D" id="1.10.940.10">
    <property type="entry name" value="NusB-like"/>
    <property type="match status" value="1"/>
</dbReference>
<evidence type="ECO:0000256" key="13">
    <source>
        <dbReference type="PROSITE-ProRule" id="PRU01023"/>
    </source>
</evidence>
<dbReference type="EMBL" id="CP114052">
    <property type="protein sequence ID" value="WAW14232.1"/>
    <property type="molecule type" value="Genomic_DNA"/>
</dbReference>
<evidence type="ECO:0000256" key="4">
    <source>
        <dbReference type="ARBA" id="ARBA00022490"/>
    </source>
</evidence>
<proteinExistence type="inferred from homology"/>
<dbReference type="InterPro" id="IPR004573">
    <property type="entry name" value="rRNA_ssu_MeTfrase_B"/>
</dbReference>
<evidence type="ECO:0000256" key="1">
    <source>
        <dbReference type="ARBA" id="ARBA00002724"/>
    </source>
</evidence>
<sequence>MTARKLAYRVLMDIEINKNYSNISLNSFLRDSKLNDSDRGFTTELVYGVLENKIYLDYIINQYSKIKVKKMAHSVKIVLRMGVYQLIFLQGSKDYASINESVKIIKKIDYKSSGFVNAVLRNIARDKEKIRVLKEDSIENISIKYSFERWIVEKLVEQYGFNEAIDIVKSLSLKPRIYLRINMLKKNEFNSFEDLKKYIISELEKEKISVREVEDVNEALEVENIKSIEDNILFRNGYISVQDLSSMMVAKALNPNKDVKVLDVCAAPGGKSMHICEMLENSGQVISCDIYKHKIKLIKSYVKRLGVKNNICSISDALKLDQNKLDSFDYILCDVPCSGMGIVRRKPEIKYKKEEDLQELPKIQYNILENASKYLKKGGVIIYSTCTIFKEENIDIINKFLENNKEFELDIINNLEFINKYENAYINILPNKVKMDGFFICRMKKI</sequence>
<evidence type="ECO:0000256" key="9">
    <source>
        <dbReference type="ARBA" id="ARBA00022884"/>
    </source>
</evidence>
<dbReference type="InterPro" id="IPR049560">
    <property type="entry name" value="MeTrfase_RsmB-F_NOP2_cat"/>
</dbReference>
<dbReference type="Gene3D" id="3.30.70.1170">
    <property type="entry name" value="Sun protein, domain 3"/>
    <property type="match status" value="1"/>
</dbReference>
<comment type="subcellular location">
    <subcellularLocation>
        <location evidence="2">Cytoplasm</location>
    </subcellularLocation>
</comment>
<dbReference type="PANTHER" id="PTHR22807">
    <property type="entry name" value="NOP2 YEAST -RELATED NOL1/NOP2/FMU SUN DOMAIN-CONTAINING"/>
    <property type="match status" value="1"/>
</dbReference>
<feature type="binding site" evidence="13">
    <location>
        <position position="316"/>
    </location>
    <ligand>
        <name>S-adenosyl-L-methionine</name>
        <dbReference type="ChEBI" id="CHEBI:59789"/>
    </ligand>
</feature>
<dbReference type="GO" id="GO:0032259">
    <property type="term" value="P:methylation"/>
    <property type="evidence" value="ECO:0007669"/>
    <property type="project" value="UniProtKB-KW"/>
</dbReference>
<dbReference type="PANTHER" id="PTHR22807:SF53">
    <property type="entry name" value="RIBOSOMAL RNA SMALL SUBUNIT METHYLTRANSFERASE B-RELATED"/>
    <property type="match status" value="1"/>
</dbReference>